<dbReference type="PANTHER" id="PTHR43771:SF2">
    <property type="entry name" value="PHOSPHOMANNOMUTASE_PHOSPHOGLUCOMUTASE"/>
    <property type="match status" value="1"/>
</dbReference>
<evidence type="ECO:0000259" key="11">
    <source>
        <dbReference type="Pfam" id="PF02880"/>
    </source>
</evidence>
<evidence type="ECO:0000313" key="13">
    <source>
        <dbReference type="Proteomes" id="UP000001784"/>
    </source>
</evidence>
<evidence type="ECO:0000259" key="10">
    <source>
        <dbReference type="Pfam" id="PF02879"/>
    </source>
</evidence>
<gene>
    <name evidence="12" type="ordered locus">Sfum_0481</name>
</gene>
<dbReference type="InterPro" id="IPR005844">
    <property type="entry name" value="A-D-PHexomutase_a/b/a-I"/>
</dbReference>
<organism evidence="12 13">
    <name type="scientific">Syntrophobacter fumaroxidans (strain DSM 10017 / MPOB)</name>
    <dbReference type="NCBI Taxonomy" id="335543"/>
    <lineage>
        <taxon>Bacteria</taxon>
        <taxon>Pseudomonadati</taxon>
        <taxon>Thermodesulfobacteriota</taxon>
        <taxon>Syntrophobacteria</taxon>
        <taxon>Syntrophobacterales</taxon>
        <taxon>Syntrophobacteraceae</taxon>
        <taxon>Syntrophobacter</taxon>
    </lineage>
</organism>
<dbReference type="SUPFAM" id="SSF55957">
    <property type="entry name" value="Phosphoglucomutase, C-terminal domain"/>
    <property type="match status" value="1"/>
</dbReference>
<evidence type="ECO:0000256" key="6">
    <source>
        <dbReference type="ARBA" id="ARBA00023235"/>
    </source>
</evidence>
<dbReference type="PRINTS" id="PR00509">
    <property type="entry name" value="PGMPMM"/>
</dbReference>
<dbReference type="OrthoDB" id="9806956at2"/>
<evidence type="ECO:0000313" key="12">
    <source>
        <dbReference type="EMBL" id="ABK16181.1"/>
    </source>
</evidence>
<dbReference type="eggNOG" id="COG1109">
    <property type="taxonomic scope" value="Bacteria"/>
</dbReference>
<dbReference type="EC" id="5.4.2.8" evidence="12"/>
<dbReference type="InterPro" id="IPR016066">
    <property type="entry name" value="A-D-PHexomutase_CS"/>
</dbReference>
<dbReference type="Gene3D" id="3.30.310.50">
    <property type="entry name" value="Alpha-D-phosphohexomutase, C-terminal domain"/>
    <property type="match status" value="1"/>
</dbReference>
<keyword evidence="3" id="KW-0597">Phosphoprotein</keyword>
<evidence type="ECO:0000256" key="5">
    <source>
        <dbReference type="ARBA" id="ARBA00022842"/>
    </source>
</evidence>
<dbReference type="Pfam" id="PF02879">
    <property type="entry name" value="PGM_PMM_II"/>
    <property type="match status" value="1"/>
</dbReference>
<evidence type="ECO:0000259" key="9">
    <source>
        <dbReference type="Pfam" id="PF02878"/>
    </source>
</evidence>
<evidence type="ECO:0000256" key="2">
    <source>
        <dbReference type="ARBA" id="ARBA00010231"/>
    </source>
</evidence>
<dbReference type="KEGG" id="sfu:Sfum_0481"/>
<evidence type="ECO:0000256" key="1">
    <source>
        <dbReference type="ARBA" id="ARBA00001946"/>
    </source>
</evidence>
<dbReference type="STRING" id="335543.Sfum_0481"/>
<keyword evidence="5 7" id="KW-0460">Magnesium</keyword>
<dbReference type="FunCoup" id="A0LFH9">
    <property type="interactions" value="293"/>
</dbReference>
<comment type="similarity">
    <text evidence="2 7">Belongs to the phosphohexose mutase family.</text>
</comment>
<dbReference type="RefSeq" id="WP_011697354.1">
    <property type="nucleotide sequence ID" value="NC_008554.1"/>
</dbReference>
<keyword evidence="4 7" id="KW-0479">Metal-binding</keyword>
<evidence type="ECO:0000256" key="3">
    <source>
        <dbReference type="ARBA" id="ARBA00022553"/>
    </source>
</evidence>
<dbReference type="PANTHER" id="PTHR43771">
    <property type="entry name" value="PHOSPHOMANNOMUTASE"/>
    <property type="match status" value="1"/>
</dbReference>
<reference evidence="12 13" key="1">
    <citation type="submission" date="2006-10" db="EMBL/GenBank/DDBJ databases">
        <title>Complete sequence of Syntrophobacter fumaroxidans MPOB.</title>
        <authorList>
            <consortium name="US DOE Joint Genome Institute"/>
            <person name="Copeland A."/>
            <person name="Lucas S."/>
            <person name="Lapidus A."/>
            <person name="Barry K."/>
            <person name="Detter J.C."/>
            <person name="Glavina del Rio T."/>
            <person name="Hammon N."/>
            <person name="Israni S."/>
            <person name="Pitluck S."/>
            <person name="Goltsman E.G."/>
            <person name="Martinez M."/>
            <person name="Schmutz J."/>
            <person name="Larimer F."/>
            <person name="Land M."/>
            <person name="Hauser L."/>
            <person name="Kyrpides N."/>
            <person name="Kim E."/>
            <person name="Boone D.R."/>
            <person name="Brockman F."/>
            <person name="Culley D."/>
            <person name="Ferry J."/>
            <person name="Gunsalus R."/>
            <person name="McInerney M.J."/>
            <person name="Morrison M."/>
            <person name="Plugge C."/>
            <person name="Rohlin L."/>
            <person name="Scholten J."/>
            <person name="Sieber J."/>
            <person name="Stams A.J.M."/>
            <person name="Worm P."/>
            <person name="Henstra A.M."/>
            <person name="Richardson P."/>
        </authorList>
    </citation>
    <scope>NUCLEOTIDE SEQUENCE [LARGE SCALE GENOMIC DNA]</scope>
    <source>
        <strain evidence="13">DSM 10017 / MPOB</strain>
    </source>
</reference>
<dbReference type="InterPro" id="IPR036900">
    <property type="entry name" value="A-D-PHexomutase_C_sf"/>
</dbReference>
<comment type="cofactor">
    <cofactor evidence="1">
        <name>Mg(2+)</name>
        <dbReference type="ChEBI" id="CHEBI:18420"/>
    </cofactor>
</comment>
<dbReference type="AlphaFoldDB" id="A0LFH9"/>
<dbReference type="InParanoid" id="A0LFH9"/>
<dbReference type="Proteomes" id="UP000001784">
    <property type="component" value="Chromosome"/>
</dbReference>
<keyword evidence="13" id="KW-1185">Reference proteome</keyword>
<dbReference type="Gene3D" id="3.40.120.10">
    <property type="entry name" value="Alpha-D-Glucose-1,6-Bisphosphate, subunit A, domain 3"/>
    <property type="match status" value="3"/>
</dbReference>
<dbReference type="HOGENOM" id="CLU_016950_9_1_7"/>
<dbReference type="GO" id="GO:0005975">
    <property type="term" value="P:carbohydrate metabolic process"/>
    <property type="evidence" value="ECO:0007669"/>
    <property type="project" value="InterPro"/>
</dbReference>
<evidence type="ECO:0000256" key="4">
    <source>
        <dbReference type="ARBA" id="ARBA00022723"/>
    </source>
</evidence>
<dbReference type="InterPro" id="IPR005843">
    <property type="entry name" value="A-D-PHexomutase_C"/>
</dbReference>
<feature type="domain" description="Alpha-D-phosphohexomutase alpha/beta/alpha" evidence="9">
    <location>
        <begin position="5"/>
        <end position="135"/>
    </location>
</feature>
<dbReference type="Pfam" id="PF02878">
    <property type="entry name" value="PGM_PMM_I"/>
    <property type="match status" value="1"/>
</dbReference>
<accession>A0LFH9</accession>
<dbReference type="InterPro" id="IPR005841">
    <property type="entry name" value="Alpha-D-phosphohexomutase_SF"/>
</dbReference>
<dbReference type="CDD" id="cd03089">
    <property type="entry name" value="PMM_PGM"/>
    <property type="match status" value="1"/>
</dbReference>
<feature type="domain" description="Alpha-D-phosphohexomutase C-terminal" evidence="8">
    <location>
        <begin position="367"/>
        <end position="438"/>
    </location>
</feature>
<dbReference type="InterPro" id="IPR005845">
    <property type="entry name" value="A-D-PHexomutase_a/b/a-II"/>
</dbReference>
<dbReference type="GO" id="GO:0004615">
    <property type="term" value="F:phosphomannomutase activity"/>
    <property type="evidence" value="ECO:0007669"/>
    <property type="project" value="UniProtKB-EC"/>
</dbReference>
<name>A0LFH9_SYNFM</name>
<evidence type="ECO:0000259" key="8">
    <source>
        <dbReference type="Pfam" id="PF00408"/>
    </source>
</evidence>
<sequence length="450" mass="50601">MDPNVFREYDIRGIVGSEIRDRDVYLLGKTFGTYMVRQGKSRVVVGRDCRLSSDRFRDLLVEGMLETELDIVDLGVCPTPLLYFALHHLKREGGVMITASHNPPEYNGFKICNGVDTISGAEIQRIRELMESRDFAGGRGEIRQFAIQEPYIDYVLQSVRPKRSLRIGLDAGNATGGPVALPLLRDLGCRVYPLYCEMDGTFPNHEPDPTVMENMRDIQELVVKENLDVGIALDGDCDRLGVIDHRGEVVFGDKLMILFAREILSRRPGSLFISEVKCSKTLYDDIERNGGRAIMWKAGHSLIKAKMREVDAVLAGEMSGHVFFKDRYFGFDDGIYSACRLIEILAATGKTIPELLEGVPPTFSTPEIRIPCPDDIKFEVVEQARRSFAEKQFRIIDVDGARIVFPDGWGLVRASNTQPVLVLRYEADSPERLDAIRNLVEGTLHAIMNR</sequence>
<dbReference type="SUPFAM" id="SSF53738">
    <property type="entry name" value="Phosphoglucomutase, first 3 domains"/>
    <property type="match status" value="3"/>
</dbReference>
<dbReference type="PROSITE" id="PS00710">
    <property type="entry name" value="PGM_PMM"/>
    <property type="match status" value="1"/>
</dbReference>
<proteinExistence type="inferred from homology"/>
<dbReference type="InterPro" id="IPR016055">
    <property type="entry name" value="A-D-PHexomutase_a/b/a-I/II/III"/>
</dbReference>
<dbReference type="GO" id="GO:0000287">
    <property type="term" value="F:magnesium ion binding"/>
    <property type="evidence" value="ECO:0007669"/>
    <property type="project" value="InterPro"/>
</dbReference>
<evidence type="ECO:0000256" key="7">
    <source>
        <dbReference type="RuleBase" id="RU004326"/>
    </source>
</evidence>
<dbReference type="Pfam" id="PF02880">
    <property type="entry name" value="PGM_PMM_III"/>
    <property type="match status" value="1"/>
</dbReference>
<feature type="domain" description="Alpha-D-phosphohexomutase alpha/beta/alpha" evidence="10">
    <location>
        <begin position="149"/>
        <end position="247"/>
    </location>
</feature>
<protein>
    <submittedName>
        <fullName evidence="12">Phosphomannomutase</fullName>
        <ecNumber evidence="12">5.4.2.8</ecNumber>
    </submittedName>
</protein>
<dbReference type="EMBL" id="CP000478">
    <property type="protein sequence ID" value="ABK16181.1"/>
    <property type="molecule type" value="Genomic_DNA"/>
</dbReference>
<keyword evidence="6 12" id="KW-0413">Isomerase</keyword>
<dbReference type="InterPro" id="IPR005846">
    <property type="entry name" value="A-D-PHexomutase_a/b/a-III"/>
</dbReference>
<dbReference type="Pfam" id="PF00408">
    <property type="entry name" value="PGM_PMM_IV"/>
    <property type="match status" value="1"/>
</dbReference>
<feature type="domain" description="Alpha-D-phosphohexomutase alpha/beta/alpha" evidence="11">
    <location>
        <begin position="252"/>
        <end position="361"/>
    </location>
</feature>